<name>A0A1Q8EE67_STRAI</name>
<reference evidence="6" key="2">
    <citation type="submission" date="2016-12" db="EMBL/GenBank/DDBJ databases">
        <authorList>
            <person name="Gulvik C.A."/>
        </authorList>
    </citation>
    <scope>NUCLEOTIDE SEQUENCE [LARGE SCALE GENOMIC DNA]</scope>
    <source>
        <strain evidence="6">ATCC 51725</strain>
    </source>
</reference>
<feature type="domain" description="G5" evidence="3">
    <location>
        <begin position="298"/>
        <end position="378"/>
    </location>
</feature>
<protein>
    <submittedName>
        <fullName evidence="5">Beta-hexosaminidase</fullName>
    </submittedName>
</protein>
<feature type="domain" description="G5" evidence="3">
    <location>
        <begin position="379"/>
        <end position="459"/>
    </location>
</feature>
<evidence type="ECO:0000313" key="7">
    <source>
        <dbReference type="Proteomes" id="UP000255213"/>
    </source>
</evidence>
<keyword evidence="1" id="KW-0732">Signal</keyword>
<sequence>MKKTSFDWNKVKKYAIRKFSVGVASVTIGAILIPNAAAISYVYAETQQVTARDIFDLEGRVKSNLNFFTTPTPSYESIEATIATIRDKAASTNINPNDYTSESYNAYVAALAQATTLADSLELAVSKGRAIQELAPGYFSEISGLIDAKRADMAYNTVTQEEKVAIYNRLQEMFAVVNYQTEFGNIANTPVIDTAVNALNRAVKSLSPTIAKELEPEFQNPVSENLKISVVNFDSLTDSELAKINQLLDETYYIGEYAHTLTYEGRNLIITYTDDGSRTILPIEAVAIARTVTPQPSQPVVETREESHTVPVSYKTVRRPNADMLEGEERVVQQGHNGERTIVETVTLTDGQETSRVEKSNTITTEAVDEIIEYGTKQAPVVETREESHTVPVSYKTVRRPNADMLEGEERVVQQGHNGERTIVETVTLTDGQETSRVEKSNTITIEAVDEIIEYGTKQAPVVETREESRTEPVAYKTVRRPNDTLAVGFEQVIQQGQNGVRTIVETVTLTDGRETSRVEKSNTITTEAVDEIIEYGTKQAPVVETREESRTEPVAYKTVRRPNDTLAVGFEQVVQQGHNGVRTIVETVTLTDGRETSRVEKSNTITTEAVDEIIEYGTKQAPVVETREESHTVPVSYKTVRRSNADMLEGEERVVQQGHNGVRTIVETVTLTDGRETSRVEKSNTITTEAVDEIIEYGTKKAPVGGSKDGTSYDSNKKNHFLSIDDKVEEEPQLIQKDQHHQKILPQTGEISQLFLPLTTFMIVTASAVIDLKLRTRKNNRDV</sequence>
<dbReference type="PROSITE" id="PS51109">
    <property type="entry name" value="G5"/>
    <property type="match status" value="5"/>
</dbReference>
<feature type="domain" description="G5" evidence="3">
    <location>
        <begin position="622"/>
        <end position="702"/>
    </location>
</feature>
<keyword evidence="2" id="KW-0472">Membrane</keyword>
<dbReference type="NCBIfam" id="TIGR01168">
    <property type="entry name" value="YSIRK_signal"/>
    <property type="match status" value="1"/>
</dbReference>
<proteinExistence type="predicted"/>
<dbReference type="OrthoDB" id="2414523at2"/>
<gene>
    <name evidence="4" type="ORF">BU200_03755</name>
    <name evidence="5" type="ORF">NCTC12957_01689</name>
</gene>
<dbReference type="InterPro" id="IPR011098">
    <property type="entry name" value="G5_dom"/>
</dbReference>
<evidence type="ECO:0000313" key="6">
    <source>
        <dbReference type="Proteomes" id="UP000186437"/>
    </source>
</evidence>
<keyword evidence="2" id="KW-1133">Transmembrane helix</keyword>
<dbReference type="Gene3D" id="2.20.230.10">
    <property type="entry name" value="Resuscitation-promoting factor rpfb"/>
    <property type="match status" value="5"/>
</dbReference>
<accession>A0A1Q8EE67</accession>
<dbReference type="Pfam" id="PF07501">
    <property type="entry name" value="G5"/>
    <property type="match status" value="5"/>
</dbReference>
<dbReference type="RefSeq" id="WP_075098893.1">
    <property type="nucleotide sequence ID" value="NZ_MSJL01000012.1"/>
</dbReference>
<feature type="transmembrane region" description="Helical" evidence="2">
    <location>
        <begin position="21"/>
        <end position="44"/>
    </location>
</feature>
<dbReference type="AlphaFoldDB" id="A0A1Q8EE67"/>
<feature type="domain" description="G5" evidence="3">
    <location>
        <begin position="541"/>
        <end position="621"/>
    </location>
</feature>
<keyword evidence="6" id="KW-1185">Reference proteome</keyword>
<dbReference type="SMART" id="SM01208">
    <property type="entry name" value="G5"/>
    <property type="match status" value="5"/>
</dbReference>
<evidence type="ECO:0000313" key="5">
    <source>
        <dbReference type="EMBL" id="SUN08100.1"/>
    </source>
</evidence>
<evidence type="ECO:0000259" key="3">
    <source>
        <dbReference type="PROSITE" id="PS51109"/>
    </source>
</evidence>
<dbReference type="InterPro" id="IPR005877">
    <property type="entry name" value="YSIRK_signal_dom"/>
</dbReference>
<dbReference type="EMBL" id="UHEN01000001">
    <property type="protein sequence ID" value="SUN08100.1"/>
    <property type="molecule type" value="Genomic_DNA"/>
</dbReference>
<organism evidence="4 6">
    <name type="scientific">Streptococcus acidominimus</name>
    <dbReference type="NCBI Taxonomy" id="1326"/>
    <lineage>
        <taxon>Bacteria</taxon>
        <taxon>Bacillati</taxon>
        <taxon>Bacillota</taxon>
        <taxon>Bacilli</taxon>
        <taxon>Lactobacillales</taxon>
        <taxon>Streptococcaceae</taxon>
        <taxon>Streptococcus</taxon>
    </lineage>
</organism>
<dbReference type="Pfam" id="PF04650">
    <property type="entry name" value="YSIRK_signal"/>
    <property type="match status" value="1"/>
</dbReference>
<keyword evidence="2" id="KW-0812">Transmembrane</keyword>
<evidence type="ECO:0000256" key="2">
    <source>
        <dbReference type="SAM" id="Phobius"/>
    </source>
</evidence>
<dbReference type="Proteomes" id="UP000255213">
    <property type="component" value="Unassembled WGS sequence"/>
</dbReference>
<dbReference type="Proteomes" id="UP000186437">
    <property type="component" value="Unassembled WGS sequence"/>
</dbReference>
<evidence type="ECO:0000313" key="4">
    <source>
        <dbReference type="EMBL" id="OLF50092.1"/>
    </source>
</evidence>
<dbReference type="EMBL" id="MSJL01000012">
    <property type="protein sequence ID" value="OLF50092.1"/>
    <property type="molecule type" value="Genomic_DNA"/>
</dbReference>
<reference evidence="4" key="1">
    <citation type="submission" date="2016-12" db="EMBL/GenBank/DDBJ databases">
        <authorList>
            <person name="Song W.-J."/>
            <person name="Kurnit D.M."/>
        </authorList>
    </citation>
    <scope>NUCLEOTIDE SEQUENCE [LARGE SCALE GENOMIC DNA]</scope>
    <source>
        <strain evidence="4">ATCC 51725</strain>
    </source>
</reference>
<feature type="domain" description="G5" evidence="3">
    <location>
        <begin position="460"/>
        <end position="540"/>
    </location>
</feature>
<reference evidence="5 7" key="3">
    <citation type="submission" date="2018-06" db="EMBL/GenBank/DDBJ databases">
        <authorList>
            <consortium name="Pathogen Informatics"/>
            <person name="Doyle S."/>
        </authorList>
    </citation>
    <scope>NUCLEOTIDE SEQUENCE [LARGE SCALE GENOMIC DNA]</scope>
    <source>
        <strain evidence="5 7">NCTC12957</strain>
    </source>
</reference>
<evidence type="ECO:0000256" key="1">
    <source>
        <dbReference type="ARBA" id="ARBA00022729"/>
    </source>
</evidence>